<feature type="transmembrane region" description="Helical" evidence="6">
    <location>
        <begin position="400"/>
        <end position="424"/>
    </location>
</feature>
<evidence type="ECO:0000256" key="2">
    <source>
        <dbReference type="ARBA" id="ARBA00008974"/>
    </source>
</evidence>
<reference evidence="7 8" key="1">
    <citation type="submission" date="2020-04" db="EMBL/GenBank/DDBJ databases">
        <authorList>
            <person name="Pajer P."/>
            <person name="Broz P."/>
        </authorList>
    </citation>
    <scope>NUCLEOTIDE SEQUENCE [LARGE SCALE GENOMIC DNA]</scope>
    <source>
        <strain evidence="8">NRL-ATB46093</strain>
        <plasmid evidence="7 8">unnamed2</plasmid>
    </source>
</reference>
<evidence type="ECO:0000313" key="8">
    <source>
        <dbReference type="Proteomes" id="UP000509222"/>
    </source>
</evidence>
<accession>A0A7H8QG30</accession>
<dbReference type="CDD" id="cd11484">
    <property type="entry name" value="SLC-NCS1sbd_CobB-like"/>
    <property type="match status" value="1"/>
</dbReference>
<feature type="transmembrane region" description="Helical" evidence="6">
    <location>
        <begin position="236"/>
        <end position="261"/>
    </location>
</feature>
<dbReference type="Gene3D" id="1.10.4160.10">
    <property type="entry name" value="Hydantoin permease"/>
    <property type="match status" value="1"/>
</dbReference>
<feature type="transmembrane region" description="Helical" evidence="6">
    <location>
        <begin position="101"/>
        <end position="122"/>
    </location>
</feature>
<evidence type="ECO:0000256" key="5">
    <source>
        <dbReference type="ARBA" id="ARBA00023136"/>
    </source>
</evidence>
<dbReference type="PANTHER" id="PTHR30569">
    <property type="entry name" value="CYTOSINE TRANSPORTER CODB"/>
    <property type="match status" value="1"/>
</dbReference>
<feature type="transmembrane region" description="Helical" evidence="6">
    <location>
        <begin position="338"/>
        <end position="355"/>
    </location>
</feature>
<sequence>MEKTQEKKLIQDYEREPVPADKRKGWFRLSIVWIGAIIALSATALGGALGAGLSMPHTIIATLIGCFLLSVVSALCSVVGAKTGLSTSFVSTFSLGKYGSYAVSAIIAISLFGWFGVQVDLFGSSLRSILLDVFNLDVDRKILVIIGGALMTTTAFIGFKAIEKLSLLAVPLLALLLIGSLIRVMNGQSLSDVAAAPLTTEPLSIGVSISLIIGSLAVGAIIGPDIARYAKSPKDAVISSFVGFFVGFSVVLLTAALLAKATSQVDIVSIMLGLGWGTGAMLILILAQWTTNDNNLYSSALGFSVIFRKTPKYILTIIAGIIGTGMAVGGIYEHFIPFLSFLSVLIPPIGGIYVADYLLNRKNYTFEQVDRQKNVNVLGMSIWVLSALIAFMTTPAPTGFGLFNLTGASGFDAFLIAFGLQLIVSKAFQESKQPALVAKQGRNIQ</sequence>
<keyword evidence="7" id="KW-0614">Plasmid</keyword>
<dbReference type="InterPro" id="IPR030191">
    <property type="entry name" value="CodB"/>
</dbReference>
<feature type="transmembrane region" description="Helical" evidence="6">
    <location>
        <begin position="142"/>
        <end position="159"/>
    </location>
</feature>
<dbReference type="AlphaFoldDB" id="A0A7H8QG30"/>
<dbReference type="InterPro" id="IPR001248">
    <property type="entry name" value="Pur-cyt_permease"/>
</dbReference>
<keyword evidence="5 6" id="KW-0472">Membrane</keyword>
<keyword evidence="8" id="KW-1185">Reference proteome</keyword>
<evidence type="ECO:0000256" key="1">
    <source>
        <dbReference type="ARBA" id="ARBA00004141"/>
    </source>
</evidence>
<feature type="transmembrane region" description="Helical" evidence="6">
    <location>
        <begin position="205"/>
        <end position="224"/>
    </location>
</feature>
<reference evidence="8" key="2">
    <citation type="submission" date="2020-06" db="EMBL/GenBank/DDBJ databases">
        <title>Isolation of Planomicrobium glaciei.</title>
        <authorList>
            <person name="Malisova L."/>
            <person name="Safrankova R."/>
            <person name="Jakubu V."/>
            <person name="Spanelova P."/>
        </authorList>
    </citation>
    <scope>NUCLEOTIDE SEQUENCE [LARGE SCALE GENOMIC DNA]</scope>
    <source>
        <strain evidence="8">NRL-ATB46093</strain>
        <plasmid evidence="8">unnamed2</plasmid>
    </source>
</reference>
<geneLocation type="plasmid" evidence="7 8">
    <name>unnamed2</name>
</geneLocation>
<dbReference type="EMBL" id="CP051179">
    <property type="protein sequence ID" value="QKX52876.1"/>
    <property type="molecule type" value="Genomic_DNA"/>
</dbReference>
<dbReference type="RefSeq" id="WP_176295300.1">
    <property type="nucleotide sequence ID" value="NZ_CP051179.1"/>
</dbReference>
<feature type="transmembrane region" description="Helical" evidence="6">
    <location>
        <begin position="59"/>
        <end position="80"/>
    </location>
</feature>
<keyword evidence="4 6" id="KW-1133">Transmembrane helix</keyword>
<feature type="transmembrane region" description="Helical" evidence="6">
    <location>
        <begin position="31"/>
        <end position="53"/>
    </location>
</feature>
<gene>
    <name evidence="7" type="ORF">HF394_19805</name>
</gene>
<proteinExistence type="inferred from homology"/>
<feature type="transmembrane region" description="Helical" evidence="6">
    <location>
        <begin position="313"/>
        <end position="332"/>
    </location>
</feature>
<evidence type="ECO:0000256" key="6">
    <source>
        <dbReference type="SAM" id="Phobius"/>
    </source>
</evidence>
<evidence type="ECO:0000313" key="7">
    <source>
        <dbReference type="EMBL" id="QKX52876.1"/>
    </source>
</evidence>
<evidence type="ECO:0000256" key="3">
    <source>
        <dbReference type="ARBA" id="ARBA00022692"/>
    </source>
</evidence>
<protein>
    <submittedName>
        <fullName evidence="7">Cytosine permease</fullName>
    </submittedName>
</protein>
<dbReference type="PANTHER" id="PTHR30569:SF0">
    <property type="entry name" value="CYTOSINE PERMEASE"/>
    <property type="match status" value="1"/>
</dbReference>
<evidence type="ECO:0000256" key="4">
    <source>
        <dbReference type="ARBA" id="ARBA00022989"/>
    </source>
</evidence>
<comment type="subcellular location">
    <subcellularLocation>
        <location evidence="1">Membrane</location>
        <topology evidence="1">Multi-pass membrane protein</topology>
    </subcellularLocation>
</comment>
<comment type="similarity">
    <text evidence="2">Belongs to the purine-cytosine permease (2.A.39) family.</text>
</comment>
<feature type="transmembrane region" description="Helical" evidence="6">
    <location>
        <begin position="375"/>
        <end position="394"/>
    </location>
</feature>
<feature type="transmembrane region" description="Helical" evidence="6">
    <location>
        <begin position="166"/>
        <end position="185"/>
    </location>
</feature>
<name>A0A7H8QG30_9BACL</name>
<organism evidence="7 8">
    <name type="scientific">Planococcus glaciei</name>
    <dbReference type="NCBI Taxonomy" id="459472"/>
    <lineage>
        <taxon>Bacteria</taxon>
        <taxon>Bacillati</taxon>
        <taxon>Bacillota</taxon>
        <taxon>Bacilli</taxon>
        <taxon>Bacillales</taxon>
        <taxon>Caryophanaceae</taxon>
        <taxon>Planococcus</taxon>
    </lineage>
</organism>
<keyword evidence="3 6" id="KW-0812">Transmembrane</keyword>
<dbReference type="Proteomes" id="UP000509222">
    <property type="component" value="Plasmid unnamed2"/>
</dbReference>
<dbReference type="Pfam" id="PF02133">
    <property type="entry name" value="Transp_cyt_pur"/>
    <property type="match status" value="1"/>
</dbReference>
<dbReference type="GO" id="GO:0005886">
    <property type="term" value="C:plasma membrane"/>
    <property type="evidence" value="ECO:0007669"/>
    <property type="project" value="TreeGrafter"/>
</dbReference>
<feature type="transmembrane region" description="Helical" evidence="6">
    <location>
        <begin position="267"/>
        <end position="287"/>
    </location>
</feature>
<dbReference type="GO" id="GO:0015209">
    <property type="term" value="F:cytosine transmembrane transporter activity"/>
    <property type="evidence" value="ECO:0007669"/>
    <property type="project" value="InterPro"/>
</dbReference>